<dbReference type="PANTHER" id="PTHR33802">
    <property type="entry name" value="SI:CH211-161H7.5-RELATED"/>
    <property type="match status" value="1"/>
</dbReference>
<feature type="transmembrane region" description="Helical" evidence="1">
    <location>
        <begin position="118"/>
        <end position="140"/>
    </location>
</feature>
<sequence length="265" mass="29356">MQDPPSPTRLTASPLLPLLTLAAILGTFAVNIWSNLAPPGGQTIGEISNSRFAEVQITPANYAFVIWGVIYLGLLTFGYHQLLPAQRHDARLSAARPWLILACLAQAVWVFWFLSGQIWLSVLAMLTILAALIQVYRYLYRPLEMGHAVSRSERWRIRIPIGIYLGWISVATMVNIAAALYSQNWNGWGISPQDWTVILIWIAAALGLWISLQGQDRAFPLVISWALLAIAVRHLGNPALAIPATIWALSLAGFVLLRQEVKASR</sequence>
<feature type="transmembrane region" description="Helical" evidence="1">
    <location>
        <begin position="195"/>
        <end position="212"/>
    </location>
</feature>
<proteinExistence type="predicted"/>
<dbReference type="AlphaFoldDB" id="A0A951P9F1"/>
<accession>A0A951P9F1</accession>
<feature type="transmembrane region" description="Helical" evidence="1">
    <location>
        <begin position="161"/>
        <end position="183"/>
    </location>
</feature>
<comment type="caution">
    <text evidence="2">The sequence shown here is derived from an EMBL/GenBank/DDBJ whole genome shotgun (WGS) entry which is preliminary data.</text>
</comment>
<dbReference type="PANTHER" id="PTHR33802:SF1">
    <property type="entry name" value="XK-RELATED PROTEIN"/>
    <property type="match status" value="1"/>
</dbReference>
<feature type="transmembrane region" description="Helical" evidence="1">
    <location>
        <begin position="94"/>
        <end position="112"/>
    </location>
</feature>
<evidence type="ECO:0000313" key="2">
    <source>
        <dbReference type="EMBL" id="MBW4465367.1"/>
    </source>
</evidence>
<dbReference type="Proteomes" id="UP000707356">
    <property type="component" value="Unassembled WGS sequence"/>
</dbReference>
<feature type="transmembrane region" description="Helical" evidence="1">
    <location>
        <begin position="219"/>
        <end position="235"/>
    </location>
</feature>
<protein>
    <submittedName>
        <fullName evidence="2">Tryptophan-rich sensory protein</fullName>
    </submittedName>
</protein>
<name>A0A951P9F1_9CYAN</name>
<organism evidence="2 3">
    <name type="scientific">Pegethrix bostrychoides GSE-TBD4-15B</name>
    <dbReference type="NCBI Taxonomy" id="2839662"/>
    <lineage>
        <taxon>Bacteria</taxon>
        <taxon>Bacillati</taxon>
        <taxon>Cyanobacteriota</taxon>
        <taxon>Cyanophyceae</taxon>
        <taxon>Oculatellales</taxon>
        <taxon>Oculatellaceae</taxon>
        <taxon>Pegethrix</taxon>
    </lineage>
</organism>
<feature type="transmembrane region" description="Helical" evidence="1">
    <location>
        <begin position="241"/>
        <end position="257"/>
    </location>
</feature>
<keyword evidence="1" id="KW-0472">Membrane</keyword>
<gene>
    <name evidence="2" type="ORF">KME07_07995</name>
</gene>
<reference evidence="2" key="2">
    <citation type="journal article" date="2022" name="Microbiol. Resour. Announc.">
        <title>Metagenome Sequencing to Explore Phylogenomics of Terrestrial Cyanobacteria.</title>
        <authorList>
            <person name="Ward R.D."/>
            <person name="Stajich J.E."/>
            <person name="Johansen J.R."/>
            <person name="Huntemann M."/>
            <person name="Clum A."/>
            <person name="Foster B."/>
            <person name="Foster B."/>
            <person name="Roux S."/>
            <person name="Palaniappan K."/>
            <person name="Varghese N."/>
            <person name="Mukherjee S."/>
            <person name="Reddy T.B.K."/>
            <person name="Daum C."/>
            <person name="Copeland A."/>
            <person name="Chen I.A."/>
            <person name="Ivanova N.N."/>
            <person name="Kyrpides N.C."/>
            <person name="Shapiro N."/>
            <person name="Eloe-Fadrosh E.A."/>
            <person name="Pietrasiak N."/>
        </authorList>
    </citation>
    <scope>NUCLEOTIDE SEQUENCE</scope>
    <source>
        <strain evidence="2">GSE-TBD4-15B</strain>
    </source>
</reference>
<feature type="transmembrane region" description="Helical" evidence="1">
    <location>
        <begin position="62"/>
        <end position="82"/>
    </location>
</feature>
<reference evidence="2" key="1">
    <citation type="submission" date="2021-05" db="EMBL/GenBank/DDBJ databases">
        <authorList>
            <person name="Pietrasiak N."/>
            <person name="Ward R."/>
            <person name="Stajich J.E."/>
            <person name="Kurbessoian T."/>
        </authorList>
    </citation>
    <scope>NUCLEOTIDE SEQUENCE</scope>
    <source>
        <strain evidence="2">GSE-TBD4-15B</strain>
    </source>
</reference>
<feature type="transmembrane region" description="Helical" evidence="1">
    <location>
        <begin position="12"/>
        <end position="33"/>
    </location>
</feature>
<evidence type="ECO:0000313" key="3">
    <source>
        <dbReference type="Proteomes" id="UP000707356"/>
    </source>
</evidence>
<evidence type="ECO:0000256" key="1">
    <source>
        <dbReference type="SAM" id="Phobius"/>
    </source>
</evidence>
<keyword evidence="1" id="KW-1133">Transmembrane helix</keyword>
<dbReference type="EMBL" id="JAHHHV010000040">
    <property type="protein sequence ID" value="MBW4465367.1"/>
    <property type="molecule type" value="Genomic_DNA"/>
</dbReference>
<keyword evidence="1" id="KW-0812">Transmembrane</keyword>